<feature type="region of interest" description="Disordered" evidence="6">
    <location>
        <begin position="143"/>
        <end position="188"/>
    </location>
</feature>
<dbReference type="InterPro" id="IPR031066">
    <property type="entry name" value="bHLH_ALC-like_plant"/>
</dbReference>
<evidence type="ECO:0000256" key="3">
    <source>
        <dbReference type="ARBA" id="ARBA00023125"/>
    </source>
</evidence>
<reference evidence="8" key="2">
    <citation type="submission" date="2023-02" db="EMBL/GenBank/DDBJ databases">
        <authorList>
            <person name="Swenson N.G."/>
            <person name="Wegrzyn J.L."/>
            <person name="Mcevoy S.L."/>
        </authorList>
    </citation>
    <scope>NUCLEOTIDE SEQUENCE</scope>
    <source>
        <strain evidence="8">91603</strain>
        <tissue evidence="8">Leaf</tissue>
    </source>
</reference>
<evidence type="ECO:0000313" key="8">
    <source>
        <dbReference type="EMBL" id="KAI9173364.1"/>
    </source>
</evidence>
<dbReference type="Pfam" id="PF00010">
    <property type="entry name" value="HLH"/>
    <property type="match status" value="1"/>
</dbReference>
<accession>A0AAD5INN4</accession>
<evidence type="ECO:0000256" key="1">
    <source>
        <dbReference type="ARBA" id="ARBA00004123"/>
    </source>
</evidence>
<dbReference type="SUPFAM" id="SSF47459">
    <property type="entry name" value="HLH, helix-loop-helix DNA-binding domain"/>
    <property type="match status" value="1"/>
</dbReference>
<dbReference type="FunFam" id="4.10.280.10:FF:000059">
    <property type="entry name" value="transcription factor UNE10 isoform X1"/>
    <property type="match status" value="1"/>
</dbReference>
<dbReference type="Proteomes" id="UP001064489">
    <property type="component" value="Chromosome 8"/>
</dbReference>
<evidence type="ECO:0000256" key="6">
    <source>
        <dbReference type="SAM" id="MobiDB-lite"/>
    </source>
</evidence>
<keyword evidence="9" id="KW-1185">Reference proteome</keyword>
<reference evidence="8" key="1">
    <citation type="journal article" date="2022" name="Plant J.">
        <title>Strategies of tolerance reflected in two North American maple genomes.</title>
        <authorList>
            <person name="McEvoy S.L."/>
            <person name="Sezen U.U."/>
            <person name="Trouern-Trend A."/>
            <person name="McMahon S.M."/>
            <person name="Schaberg P.G."/>
            <person name="Yang J."/>
            <person name="Wegrzyn J.L."/>
            <person name="Swenson N.G."/>
        </authorList>
    </citation>
    <scope>NUCLEOTIDE SEQUENCE</scope>
    <source>
        <strain evidence="8">91603</strain>
    </source>
</reference>
<dbReference type="SMART" id="SM00353">
    <property type="entry name" value="HLH"/>
    <property type="match status" value="1"/>
</dbReference>
<dbReference type="GO" id="GO:0046983">
    <property type="term" value="F:protein dimerization activity"/>
    <property type="evidence" value="ECO:0007669"/>
    <property type="project" value="InterPro"/>
</dbReference>
<comment type="caution">
    <text evidence="8">The sequence shown here is derived from an EMBL/GenBank/DDBJ whole genome shotgun (WGS) entry which is preliminary data.</text>
</comment>
<dbReference type="GO" id="GO:0005634">
    <property type="term" value="C:nucleus"/>
    <property type="evidence" value="ECO:0007669"/>
    <property type="project" value="UniProtKB-SubCell"/>
</dbReference>
<keyword evidence="4" id="KW-0804">Transcription</keyword>
<feature type="compositionally biased region" description="Basic and acidic residues" evidence="6">
    <location>
        <begin position="379"/>
        <end position="388"/>
    </location>
</feature>
<dbReference type="PANTHER" id="PTHR45855:SF12">
    <property type="entry name" value="TRANSCRIPTION FACTOR PIF7-LIKE ISOFORM X1"/>
    <property type="match status" value="1"/>
</dbReference>
<dbReference type="AlphaFoldDB" id="A0AAD5INN4"/>
<dbReference type="EMBL" id="JAJSOW010000103">
    <property type="protein sequence ID" value="KAI9173364.1"/>
    <property type="molecule type" value="Genomic_DNA"/>
</dbReference>
<comment type="subcellular location">
    <subcellularLocation>
        <location evidence="1">Nucleus</location>
    </subcellularLocation>
</comment>
<proteinExistence type="predicted"/>
<dbReference type="InterPro" id="IPR011598">
    <property type="entry name" value="bHLH_dom"/>
</dbReference>
<feature type="domain" description="BHLH" evidence="7">
    <location>
        <begin position="173"/>
        <end position="222"/>
    </location>
</feature>
<evidence type="ECO:0000256" key="4">
    <source>
        <dbReference type="ARBA" id="ARBA00023163"/>
    </source>
</evidence>
<keyword evidence="5" id="KW-0539">Nucleus</keyword>
<gene>
    <name evidence="8" type="ORF">LWI28_000262</name>
</gene>
<feature type="region of interest" description="Disordered" evidence="6">
    <location>
        <begin position="1"/>
        <end position="45"/>
    </location>
</feature>
<dbReference type="PROSITE" id="PS50888">
    <property type="entry name" value="BHLH"/>
    <property type="match status" value="1"/>
</dbReference>
<evidence type="ECO:0000259" key="7">
    <source>
        <dbReference type="PROSITE" id="PS50888"/>
    </source>
</evidence>
<keyword evidence="2" id="KW-0805">Transcription regulation</keyword>
<feature type="region of interest" description="Disordered" evidence="6">
    <location>
        <begin position="364"/>
        <end position="388"/>
    </location>
</feature>
<name>A0AAD5INN4_ACENE</name>
<organism evidence="8 9">
    <name type="scientific">Acer negundo</name>
    <name type="common">Box elder</name>
    <dbReference type="NCBI Taxonomy" id="4023"/>
    <lineage>
        <taxon>Eukaryota</taxon>
        <taxon>Viridiplantae</taxon>
        <taxon>Streptophyta</taxon>
        <taxon>Embryophyta</taxon>
        <taxon>Tracheophyta</taxon>
        <taxon>Spermatophyta</taxon>
        <taxon>Magnoliopsida</taxon>
        <taxon>eudicotyledons</taxon>
        <taxon>Gunneridae</taxon>
        <taxon>Pentapetalae</taxon>
        <taxon>rosids</taxon>
        <taxon>malvids</taxon>
        <taxon>Sapindales</taxon>
        <taxon>Sapindaceae</taxon>
        <taxon>Hippocastanoideae</taxon>
        <taxon>Acereae</taxon>
        <taxon>Acer</taxon>
    </lineage>
</organism>
<dbReference type="PANTHER" id="PTHR45855">
    <property type="entry name" value="TRANSCRIPTION FACTOR PIF1-RELATED"/>
    <property type="match status" value="1"/>
</dbReference>
<evidence type="ECO:0000313" key="9">
    <source>
        <dbReference type="Proteomes" id="UP001064489"/>
    </source>
</evidence>
<evidence type="ECO:0000256" key="2">
    <source>
        <dbReference type="ARBA" id="ARBA00023015"/>
    </source>
</evidence>
<feature type="compositionally biased region" description="Low complexity" evidence="6">
    <location>
        <begin position="24"/>
        <end position="41"/>
    </location>
</feature>
<dbReference type="InterPro" id="IPR036638">
    <property type="entry name" value="HLH_DNA-bd_sf"/>
</dbReference>
<dbReference type="CDD" id="cd11445">
    <property type="entry name" value="bHLH_AtPIF_like"/>
    <property type="match status" value="1"/>
</dbReference>
<dbReference type="GO" id="GO:0003677">
    <property type="term" value="F:DNA binding"/>
    <property type="evidence" value="ECO:0007669"/>
    <property type="project" value="UniProtKB-KW"/>
</dbReference>
<keyword evidence="3" id="KW-0238">DNA-binding</keyword>
<dbReference type="Gene3D" id="4.10.280.10">
    <property type="entry name" value="Helix-loop-helix DNA-binding domain"/>
    <property type="match status" value="1"/>
</dbReference>
<evidence type="ECO:0000256" key="5">
    <source>
        <dbReference type="ARBA" id="ARBA00023242"/>
    </source>
</evidence>
<sequence>MSQFIVPNWNLRHQKQERVEGGESNNRSSSHVNNNNQNNQNPRWCNDDEVKELTWENGQLGLGGTKPTWCRSNDTLESIVHKATSAHNTSNIHLPILKKRSRPQEESKFEHIRPADTSGCASASATATFCRDSDTNIMTWDSYESPTKPLDEDDQECETKAETGRSHSSKRTRAAAVHNQSERRRRDRINQKMKALQKLVPNASKTDKASMLDEVIEYLKQLQAQVQMMSVSRNMPQMMMPLAMQQQLHMALLARMGMGLGLGMGMGMLDINTAISHGAPQSLIHTPPVSATTPTFVPSPFLMPSMIATTCSLPPYQPNSDSTDTNSSVPLPDPYCAFLAQSMNMELCNKMAALYRQQVNQTTQATSSPLQSKHVHQGSQEKKNLKQA</sequence>
<protein>
    <recommendedName>
        <fullName evidence="7">BHLH domain-containing protein</fullName>
    </recommendedName>
</protein>
<dbReference type="InterPro" id="IPR047265">
    <property type="entry name" value="PIF1-like_bHLH"/>
</dbReference>